<dbReference type="GO" id="GO:0006744">
    <property type="term" value="P:ubiquinone biosynthetic process"/>
    <property type="evidence" value="ECO:0007669"/>
    <property type="project" value="UniProtKB-UniRule"/>
</dbReference>
<evidence type="ECO:0000259" key="9">
    <source>
        <dbReference type="Pfam" id="PF08511"/>
    </source>
</evidence>
<dbReference type="Pfam" id="PF08511">
    <property type="entry name" value="COQ9"/>
    <property type="match status" value="1"/>
</dbReference>
<feature type="domain" description="COQ9 C-terminal" evidence="9">
    <location>
        <begin position="117"/>
        <end position="187"/>
    </location>
</feature>
<sequence>PPPPGPFTPSESLLLSHAYAHVPASGFTPTALALGARSAGLLDISATILPRGVFSLILFHLVTQRGALASRAAAIPAGPVAERVEALTWARLQGNQDAGVVGGLQEALAIMAQPSCVPASVAELAKLSDEIWYLAGDVAVDPSWYTKRASLAAIYAAAELFMTNDKSEGFRETREFLRRRLAEAGEIGDVTRSVREWVGFTASAGINVLRSKGVPV</sequence>
<evidence type="ECO:0000256" key="3">
    <source>
        <dbReference type="ARBA" id="ARBA00010766"/>
    </source>
</evidence>
<dbReference type="InterPro" id="IPR012762">
    <property type="entry name" value="Ubiq_biosynth_COQ9"/>
</dbReference>
<evidence type="ECO:0000313" key="10">
    <source>
        <dbReference type="EMBL" id="KAK0750427.1"/>
    </source>
</evidence>
<accession>A0AA40F3S0</accession>
<protein>
    <recommendedName>
        <fullName evidence="8">Ubiquinone biosynthesis protein</fullName>
    </recommendedName>
</protein>
<evidence type="ECO:0000256" key="7">
    <source>
        <dbReference type="ARBA" id="ARBA00023128"/>
    </source>
</evidence>
<evidence type="ECO:0000313" key="11">
    <source>
        <dbReference type="Proteomes" id="UP001172155"/>
    </source>
</evidence>
<keyword evidence="6 8" id="KW-0446">Lipid-binding</keyword>
<keyword evidence="11" id="KW-1185">Reference proteome</keyword>
<dbReference type="PANTHER" id="PTHR21427">
    <property type="entry name" value="UBIQUINONE BIOSYNTHESIS PROTEIN COQ9, MITOCHONDRIAL"/>
    <property type="match status" value="1"/>
</dbReference>
<dbReference type="GO" id="GO:0005743">
    <property type="term" value="C:mitochondrial inner membrane"/>
    <property type="evidence" value="ECO:0007669"/>
    <property type="project" value="TreeGrafter"/>
</dbReference>
<reference evidence="10" key="1">
    <citation type="submission" date="2023-06" db="EMBL/GenBank/DDBJ databases">
        <title>Genome-scale phylogeny and comparative genomics of the fungal order Sordariales.</title>
        <authorList>
            <consortium name="Lawrence Berkeley National Laboratory"/>
            <person name="Hensen N."/>
            <person name="Bonometti L."/>
            <person name="Westerberg I."/>
            <person name="Brannstrom I.O."/>
            <person name="Guillou S."/>
            <person name="Cros-Aarteil S."/>
            <person name="Calhoun S."/>
            <person name="Haridas S."/>
            <person name="Kuo A."/>
            <person name="Mondo S."/>
            <person name="Pangilinan J."/>
            <person name="Riley R."/>
            <person name="LaButti K."/>
            <person name="Andreopoulos B."/>
            <person name="Lipzen A."/>
            <person name="Chen C."/>
            <person name="Yanf M."/>
            <person name="Daum C."/>
            <person name="Ng V."/>
            <person name="Clum A."/>
            <person name="Steindorff A."/>
            <person name="Ohm R."/>
            <person name="Martin F."/>
            <person name="Silar P."/>
            <person name="Natvig D."/>
            <person name="Lalanne C."/>
            <person name="Gautier V."/>
            <person name="Ament-velasquez S.L."/>
            <person name="Kruys A."/>
            <person name="Hutchinson M.I."/>
            <person name="Powell A.J."/>
            <person name="Barry K."/>
            <person name="Miller A.N."/>
            <person name="Grigoriev I.V."/>
            <person name="Debuchy R."/>
            <person name="Gladieux P."/>
            <person name="Thoren M.H."/>
            <person name="Johannesson H."/>
        </authorList>
    </citation>
    <scope>NUCLEOTIDE SEQUENCE</scope>
    <source>
        <strain evidence="10">SMH3187-1</strain>
    </source>
</reference>
<name>A0AA40F3S0_9PEZI</name>
<comment type="caution">
    <text evidence="10">The sequence shown here is derived from an EMBL/GenBank/DDBJ whole genome shotgun (WGS) entry which is preliminary data.</text>
</comment>
<evidence type="ECO:0000256" key="8">
    <source>
        <dbReference type="RuleBase" id="RU366063"/>
    </source>
</evidence>
<dbReference type="EMBL" id="JAUKUD010000003">
    <property type="protein sequence ID" value="KAK0750427.1"/>
    <property type="molecule type" value="Genomic_DNA"/>
</dbReference>
<dbReference type="AlphaFoldDB" id="A0AA40F3S0"/>
<feature type="non-terminal residue" evidence="10">
    <location>
        <position position="216"/>
    </location>
</feature>
<evidence type="ECO:0000256" key="2">
    <source>
        <dbReference type="ARBA" id="ARBA00004749"/>
    </source>
</evidence>
<dbReference type="NCBIfam" id="TIGR02396">
    <property type="entry name" value="diverge_rpsU"/>
    <property type="match status" value="1"/>
</dbReference>
<dbReference type="InterPro" id="IPR013718">
    <property type="entry name" value="COQ9_C"/>
</dbReference>
<comment type="function">
    <text evidence="8">Membrane-associated protein that warps the membrane surface to access and bind aromatic isoprenes with high specificity, including ubiquinone (CoQ) isoprene intermediates and presents them directly to Coq7, therefore facilitating the Coq7-mediated hydroxylase step. Participates in the biosynthesis of coenzyme Q, also named ubiquinone, an essential lipid-soluble electron transporter for aerobic cellular respiration.</text>
</comment>
<comment type="subcellular location">
    <subcellularLocation>
        <location evidence="1 8">Mitochondrion</location>
    </subcellularLocation>
</comment>
<keyword evidence="4 8" id="KW-0831">Ubiquinone biosynthesis</keyword>
<comment type="pathway">
    <text evidence="2 8">Cofactor biosynthesis; ubiquinone biosynthesis.</text>
</comment>
<organism evidence="10 11">
    <name type="scientific">Schizothecium vesticola</name>
    <dbReference type="NCBI Taxonomy" id="314040"/>
    <lineage>
        <taxon>Eukaryota</taxon>
        <taxon>Fungi</taxon>
        <taxon>Dikarya</taxon>
        <taxon>Ascomycota</taxon>
        <taxon>Pezizomycotina</taxon>
        <taxon>Sordariomycetes</taxon>
        <taxon>Sordariomycetidae</taxon>
        <taxon>Sordariales</taxon>
        <taxon>Schizotheciaceae</taxon>
        <taxon>Schizothecium</taxon>
    </lineage>
</organism>
<dbReference type="Proteomes" id="UP001172155">
    <property type="component" value="Unassembled WGS sequence"/>
</dbReference>
<evidence type="ECO:0000256" key="4">
    <source>
        <dbReference type="ARBA" id="ARBA00022688"/>
    </source>
</evidence>
<proteinExistence type="inferred from homology"/>
<keyword evidence="7 8" id="KW-0496">Mitochondrion</keyword>
<evidence type="ECO:0000256" key="1">
    <source>
        <dbReference type="ARBA" id="ARBA00004173"/>
    </source>
</evidence>
<keyword evidence="5" id="KW-0809">Transit peptide</keyword>
<dbReference type="Gene3D" id="1.10.357.10">
    <property type="entry name" value="Tetracycline Repressor, domain 2"/>
    <property type="match status" value="1"/>
</dbReference>
<evidence type="ECO:0000256" key="5">
    <source>
        <dbReference type="ARBA" id="ARBA00022946"/>
    </source>
</evidence>
<evidence type="ECO:0000256" key="6">
    <source>
        <dbReference type="ARBA" id="ARBA00023121"/>
    </source>
</evidence>
<dbReference type="GO" id="GO:0008289">
    <property type="term" value="F:lipid binding"/>
    <property type="evidence" value="ECO:0007669"/>
    <property type="project" value="UniProtKB-UniRule"/>
</dbReference>
<gene>
    <name evidence="10" type="ORF">B0T18DRAFT_321373</name>
</gene>
<dbReference type="PANTHER" id="PTHR21427:SF19">
    <property type="entry name" value="UBIQUINONE BIOSYNTHESIS PROTEIN COQ9, MITOCHONDRIAL"/>
    <property type="match status" value="1"/>
</dbReference>
<comment type="similarity">
    <text evidence="3 8">Belongs to the COQ9 family.</text>
</comment>